<dbReference type="GO" id="GO:0016887">
    <property type="term" value="F:ATP hydrolysis activity"/>
    <property type="evidence" value="ECO:0007669"/>
    <property type="project" value="InterPro"/>
</dbReference>
<gene>
    <name evidence="8" type="ORF">AOQ71_04080</name>
</gene>
<evidence type="ECO:0000256" key="6">
    <source>
        <dbReference type="ARBA" id="ARBA00024722"/>
    </source>
</evidence>
<dbReference type="SUPFAM" id="SSF52540">
    <property type="entry name" value="P-loop containing nucleoside triphosphate hydrolases"/>
    <property type="match status" value="1"/>
</dbReference>
<dbReference type="InterPro" id="IPR003593">
    <property type="entry name" value="AAA+_ATPase"/>
</dbReference>
<dbReference type="EMBL" id="LJYG01000019">
    <property type="protein sequence ID" value="KRQ17042.1"/>
    <property type="molecule type" value="Genomic_DNA"/>
</dbReference>
<evidence type="ECO:0000256" key="5">
    <source>
        <dbReference type="ARBA" id="ARBA00022970"/>
    </source>
</evidence>
<name>A0A0R3EBK4_9BRAD</name>
<dbReference type="InterPro" id="IPR052156">
    <property type="entry name" value="BCAA_Transport_ATP-bd_LivF"/>
</dbReference>
<evidence type="ECO:0000313" key="8">
    <source>
        <dbReference type="EMBL" id="KRQ17042.1"/>
    </source>
</evidence>
<evidence type="ECO:0000259" key="7">
    <source>
        <dbReference type="PROSITE" id="PS50893"/>
    </source>
</evidence>
<comment type="function">
    <text evidence="6">Involved in beta-(1--&gt;2)glucan export. Transmembrane domains (TMD) form a pore in the inner membrane and the ATP-binding domain (NBD) is responsible for energy generation.</text>
</comment>
<dbReference type="InterPro" id="IPR027417">
    <property type="entry name" value="P-loop_NTPase"/>
</dbReference>
<evidence type="ECO:0000313" key="9">
    <source>
        <dbReference type="Proteomes" id="UP000051936"/>
    </source>
</evidence>
<evidence type="ECO:0000256" key="4">
    <source>
        <dbReference type="ARBA" id="ARBA00022840"/>
    </source>
</evidence>
<keyword evidence="4" id="KW-0067">ATP-binding</keyword>
<evidence type="ECO:0000256" key="2">
    <source>
        <dbReference type="ARBA" id="ARBA00022448"/>
    </source>
</evidence>
<keyword evidence="5" id="KW-0029">Amino-acid transport</keyword>
<dbReference type="GO" id="GO:0005524">
    <property type="term" value="F:ATP binding"/>
    <property type="evidence" value="ECO:0007669"/>
    <property type="project" value="UniProtKB-KW"/>
</dbReference>
<dbReference type="InterPro" id="IPR017871">
    <property type="entry name" value="ABC_transporter-like_CS"/>
</dbReference>
<dbReference type="STRING" id="989370.AOQ71_04080"/>
<dbReference type="GO" id="GO:0015658">
    <property type="term" value="F:branched-chain amino acid transmembrane transporter activity"/>
    <property type="evidence" value="ECO:0007669"/>
    <property type="project" value="TreeGrafter"/>
</dbReference>
<evidence type="ECO:0000256" key="3">
    <source>
        <dbReference type="ARBA" id="ARBA00022741"/>
    </source>
</evidence>
<dbReference type="PROSITE" id="PS00211">
    <property type="entry name" value="ABC_TRANSPORTER_1"/>
    <property type="match status" value="1"/>
</dbReference>
<comment type="similarity">
    <text evidence="1">Belongs to the ABC transporter superfamily.</text>
</comment>
<keyword evidence="2" id="KW-0813">Transport</keyword>
<comment type="caution">
    <text evidence="8">The sequence shown here is derived from an EMBL/GenBank/DDBJ whole genome shotgun (WGS) entry which is preliminary data.</text>
</comment>
<dbReference type="PANTHER" id="PTHR43820:SF5">
    <property type="entry name" value="HIGH-AFFINITY BRANCHED-CHAIN AMINO ACID TRANSPORT ATP-BINDING PROTEIN"/>
    <property type="match status" value="1"/>
</dbReference>
<dbReference type="RefSeq" id="WP_057742160.1">
    <property type="nucleotide sequence ID" value="NZ_LJYG01000019.1"/>
</dbReference>
<dbReference type="PROSITE" id="PS50893">
    <property type="entry name" value="ABC_TRANSPORTER_2"/>
    <property type="match status" value="1"/>
</dbReference>
<dbReference type="GO" id="GO:0015807">
    <property type="term" value="P:L-amino acid transport"/>
    <property type="evidence" value="ECO:0007669"/>
    <property type="project" value="TreeGrafter"/>
</dbReference>
<dbReference type="Proteomes" id="UP000051936">
    <property type="component" value="Unassembled WGS sequence"/>
</dbReference>
<protein>
    <recommendedName>
        <fullName evidence="7">ABC transporter domain-containing protein</fullName>
    </recommendedName>
</protein>
<keyword evidence="3" id="KW-0547">Nucleotide-binding</keyword>
<accession>A0A0R3EBK4</accession>
<feature type="domain" description="ABC transporter" evidence="7">
    <location>
        <begin position="2"/>
        <end position="228"/>
    </location>
</feature>
<dbReference type="OrthoDB" id="9776369at2"/>
<keyword evidence="9" id="KW-1185">Reference proteome</keyword>
<dbReference type="SMART" id="SM00382">
    <property type="entry name" value="AAA"/>
    <property type="match status" value="1"/>
</dbReference>
<sequence>MLKGERLISGYGKTQVLRSLSFDLGAHEILGIIGINGMGKTTLLKTVMGLLPVEGGRIVLDGGAIEVLPAYRRSHLGFSYAPQGGAGFPGLTVKENLLLAGMMPGFGRAKPIAEVLCLFPRLEKLLPRPSGALSGGERQLLALARAMVRSPRLLLLDELTEGVQPSVTDEIAECLLSIHRSEKTAMIIADQDLSFLATLVGRALVVQKGQIVAQRTPTELLADNVFEAD</sequence>
<dbReference type="Pfam" id="PF00005">
    <property type="entry name" value="ABC_tran"/>
    <property type="match status" value="1"/>
</dbReference>
<dbReference type="Gene3D" id="3.40.50.300">
    <property type="entry name" value="P-loop containing nucleotide triphosphate hydrolases"/>
    <property type="match status" value="1"/>
</dbReference>
<organism evidence="8 9">
    <name type="scientific">Bradyrhizobium manausense</name>
    <dbReference type="NCBI Taxonomy" id="989370"/>
    <lineage>
        <taxon>Bacteria</taxon>
        <taxon>Pseudomonadati</taxon>
        <taxon>Pseudomonadota</taxon>
        <taxon>Alphaproteobacteria</taxon>
        <taxon>Hyphomicrobiales</taxon>
        <taxon>Nitrobacteraceae</taxon>
        <taxon>Bradyrhizobium</taxon>
    </lineage>
</organism>
<proteinExistence type="inferred from homology"/>
<reference evidence="8 9" key="1">
    <citation type="submission" date="2015-09" db="EMBL/GenBank/DDBJ databases">
        <title>Draft Genome Sequence of Bradyrhizobium manausense Strain BR 3351T, a Novel Symbiotic Nitrogen-Fixing Alphaproteobacterium Isolated from Brazilian Amazon Rain Forest.</title>
        <authorList>
            <person name="De Araujo J.L."/>
            <person name="Zilli J.E."/>
        </authorList>
    </citation>
    <scope>NUCLEOTIDE SEQUENCE [LARGE SCALE GENOMIC DNA]</scope>
    <source>
        <strain evidence="8 9">BR3351</strain>
    </source>
</reference>
<dbReference type="AlphaFoldDB" id="A0A0R3EBK4"/>
<dbReference type="PANTHER" id="PTHR43820">
    <property type="entry name" value="HIGH-AFFINITY BRANCHED-CHAIN AMINO ACID TRANSPORT ATP-BINDING PROTEIN LIVF"/>
    <property type="match status" value="1"/>
</dbReference>
<evidence type="ECO:0000256" key="1">
    <source>
        <dbReference type="ARBA" id="ARBA00005417"/>
    </source>
</evidence>
<dbReference type="InterPro" id="IPR003439">
    <property type="entry name" value="ABC_transporter-like_ATP-bd"/>
</dbReference>